<dbReference type="EMBL" id="JBBUTF010000022">
    <property type="protein sequence ID" value="MEK8028352.1"/>
    <property type="molecule type" value="Genomic_DNA"/>
</dbReference>
<dbReference type="RefSeq" id="WP_341376135.1">
    <property type="nucleotide sequence ID" value="NZ_JBBUTF010000022.1"/>
</dbReference>
<evidence type="ECO:0000313" key="2">
    <source>
        <dbReference type="EMBL" id="MEK8028352.1"/>
    </source>
</evidence>
<protein>
    <submittedName>
        <fullName evidence="2">TRAP transporter substrate-binding protein</fullName>
    </submittedName>
</protein>
<keyword evidence="3" id="KW-1185">Reference proteome</keyword>
<sequence length="335" mass="36750">MLAPLLSPPVQAQEVVLKFHHMWPTVAMGHNRVVVPWCDTLAAESKGRMKCQILPAMSGGGTPAQLVDRVKDGVDDVTITLPGYTAGRFPVMEAFELPFMTNKAEPASAAAWDYHLKYATKEFQGTKMIATWVHDEGFVSTSGKPVATLADFKRLKIRGASRQSTRLLAALGATPVGMPITGVSDAMSKGTLDGYMTAWEIIPSFKLHEVSKYHTEIEESRPSMFTAGFVFLMNQARYDALPADLKAIVDRHSGATLSRQIGRYWDEATAVGRKAAADRGNVFVKVSAAETDQWMKVAAPLADDWVADMDKRGLPGKQMLQDARELIRKHSATTR</sequence>
<dbReference type="InterPro" id="IPR018389">
    <property type="entry name" value="DctP_fam"/>
</dbReference>
<dbReference type="PANTHER" id="PTHR33376">
    <property type="match status" value="1"/>
</dbReference>
<dbReference type="NCBIfam" id="NF037995">
    <property type="entry name" value="TRAP_S1"/>
    <property type="match status" value="1"/>
</dbReference>
<gene>
    <name evidence="2" type="ORF">AACH11_20525</name>
</gene>
<dbReference type="CDD" id="cd13665">
    <property type="entry name" value="PBP2_TRAP_Dctp3_4"/>
    <property type="match status" value="1"/>
</dbReference>
<keyword evidence="1" id="KW-0732">Signal</keyword>
<name>A0ABU9BHE3_9BURK</name>
<dbReference type="Pfam" id="PF03480">
    <property type="entry name" value="DctP"/>
    <property type="match status" value="1"/>
</dbReference>
<dbReference type="PANTHER" id="PTHR33376:SF15">
    <property type="entry name" value="BLL6794 PROTEIN"/>
    <property type="match status" value="1"/>
</dbReference>
<proteinExistence type="predicted"/>
<evidence type="ECO:0000256" key="1">
    <source>
        <dbReference type="ARBA" id="ARBA00022729"/>
    </source>
</evidence>
<accession>A0ABU9BHE3</accession>
<reference evidence="2 3" key="1">
    <citation type="submission" date="2024-04" db="EMBL/GenBank/DDBJ databases">
        <title>Novel species of the genus Ideonella isolated from streams.</title>
        <authorList>
            <person name="Lu H."/>
        </authorList>
    </citation>
    <scope>NUCLEOTIDE SEQUENCE [LARGE SCALE GENOMIC DNA]</scope>
    <source>
        <strain evidence="2 3">BYS139W</strain>
    </source>
</reference>
<dbReference type="Proteomes" id="UP001368500">
    <property type="component" value="Unassembled WGS sequence"/>
</dbReference>
<organism evidence="2 3">
    <name type="scientific">Pseudaquabacterium rugosum</name>
    <dbReference type="NCBI Taxonomy" id="2984194"/>
    <lineage>
        <taxon>Bacteria</taxon>
        <taxon>Pseudomonadati</taxon>
        <taxon>Pseudomonadota</taxon>
        <taxon>Betaproteobacteria</taxon>
        <taxon>Burkholderiales</taxon>
        <taxon>Sphaerotilaceae</taxon>
        <taxon>Pseudaquabacterium</taxon>
    </lineage>
</organism>
<dbReference type="Gene3D" id="3.40.190.170">
    <property type="entry name" value="Bacterial extracellular solute-binding protein, family 7"/>
    <property type="match status" value="1"/>
</dbReference>
<comment type="caution">
    <text evidence="2">The sequence shown here is derived from an EMBL/GenBank/DDBJ whole genome shotgun (WGS) entry which is preliminary data.</text>
</comment>
<dbReference type="InterPro" id="IPR038404">
    <property type="entry name" value="TRAP_DctP_sf"/>
</dbReference>
<evidence type="ECO:0000313" key="3">
    <source>
        <dbReference type="Proteomes" id="UP001368500"/>
    </source>
</evidence>